<protein>
    <submittedName>
        <fullName evidence="1">BQ5605_C001g00230 protein</fullName>
    </submittedName>
</protein>
<sequence>MGMNPGCARHIPLTYVIGHCQEKKTLSMVGKRKGELARIRRVLEVEILPSFKKIDEVIQKQAEA</sequence>
<gene>
    <name evidence="1" type="primary">BQ5605_C001g00230</name>
    <name evidence="1" type="ORF">BQ5605_C001G00230</name>
</gene>
<organism evidence="1 2">
    <name type="scientific">Microbotryum silenes-dioicae</name>
    <dbReference type="NCBI Taxonomy" id="796604"/>
    <lineage>
        <taxon>Eukaryota</taxon>
        <taxon>Fungi</taxon>
        <taxon>Dikarya</taxon>
        <taxon>Basidiomycota</taxon>
        <taxon>Pucciniomycotina</taxon>
        <taxon>Microbotryomycetes</taxon>
        <taxon>Microbotryales</taxon>
        <taxon>Microbotryaceae</taxon>
        <taxon>Microbotryum</taxon>
    </lineage>
</organism>
<accession>A0A2X0M2T4</accession>
<proteinExistence type="predicted"/>
<evidence type="ECO:0000313" key="1">
    <source>
        <dbReference type="EMBL" id="SGY44998.1"/>
    </source>
</evidence>
<dbReference type="EMBL" id="FQNC01000043">
    <property type="protein sequence ID" value="SGY44998.1"/>
    <property type="molecule type" value="Genomic_DNA"/>
</dbReference>
<dbReference type="Proteomes" id="UP000249464">
    <property type="component" value="Unassembled WGS sequence"/>
</dbReference>
<reference evidence="1 2" key="1">
    <citation type="submission" date="2016-11" db="EMBL/GenBank/DDBJ databases">
        <authorList>
            <person name="Jaros S."/>
            <person name="Januszkiewicz K."/>
            <person name="Wedrychowicz H."/>
        </authorList>
    </citation>
    <scope>NUCLEOTIDE SEQUENCE [LARGE SCALE GENOMIC DNA]</scope>
</reference>
<dbReference type="AlphaFoldDB" id="A0A2X0M2T4"/>
<name>A0A2X0M2T4_9BASI</name>
<keyword evidence="2" id="KW-1185">Reference proteome</keyword>
<evidence type="ECO:0000313" key="2">
    <source>
        <dbReference type="Proteomes" id="UP000249464"/>
    </source>
</evidence>